<name>A0A327Y360_9BACL</name>
<keyword evidence="2" id="KW-1185">Reference proteome</keyword>
<gene>
    <name evidence="1" type="ORF">B0I26_12912</name>
</gene>
<sequence>MMLFNEEIDPNVKVLYVEDETGAREILARLLRRRIRHVKLAKMVKKHLNYFFRFDQMSSLLILKCL</sequence>
<dbReference type="RefSeq" id="WP_245934832.1">
    <property type="nucleotide sequence ID" value="NZ_QLMH01000029.1"/>
</dbReference>
<comment type="caution">
    <text evidence="1">The sequence shown here is derived from an EMBL/GenBank/DDBJ whole genome shotgun (WGS) entry which is preliminary data.</text>
</comment>
<reference evidence="1 2" key="1">
    <citation type="submission" date="2018-06" db="EMBL/GenBank/DDBJ databases">
        <title>Genomic Encyclopedia of Type Strains, Phase III (KMG-III): the genomes of soil and plant-associated and newly described type strains.</title>
        <authorList>
            <person name="Whitman W."/>
        </authorList>
    </citation>
    <scope>NUCLEOTIDE SEQUENCE [LARGE SCALE GENOMIC DNA]</scope>
    <source>
        <strain evidence="1 2">CGMCC 1.8979</strain>
    </source>
</reference>
<organism evidence="1 2">
    <name type="scientific">Paranoxybacillus vitaminiphilus</name>
    <dbReference type="NCBI Taxonomy" id="581036"/>
    <lineage>
        <taxon>Bacteria</taxon>
        <taxon>Bacillati</taxon>
        <taxon>Bacillota</taxon>
        <taxon>Bacilli</taxon>
        <taxon>Bacillales</taxon>
        <taxon>Anoxybacillaceae</taxon>
        <taxon>Paranoxybacillus</taxon>
    </lineage>
</organism>
<dbReference type="Proteomes" id="UP000248555">
    <property type="component" value="Unassembled WGS sequence"/>
</dbReference>
<evidence type="ECO:0000313" key="1">
    <source>
        <dbReference type="EMBL" id="RAK14857.1"/>
    </source>
</evidence>
<dbReference type="AlphaFoldDB" id="A0A327Y360"/>
<protein>
    <submittedName>
        <fullName evidence="1">Uncharacterized protein</fullName>
    </submittedName>
</protein>
<evidence type="ECO:0000313" key="2">
    <source>
        <dbReference type="Proteomes" id="UP000248555"/>
    </source>
</evidence>
<dbReference type="EMBL" id="QLMH01000029">
    <property type="protein sequence ID" value="RAK14857.1"/>
    <property type="molecule type" value="Genomic_DNA"/>
</dbReference>
<accession>A0A327Y360</accession>
<proteinExistence type="predicted"/>